<keyword evidence="5" id="KW-0997">Cell inner membrane</keyword>
<dbReference type="PIRSF" id="PIRSF006648">
    <property type="entry name" value="DrrB"/>
    <property type="match status" value="1"/>
</dbReference>
<comment type="subcellular location">
    <subcellularLocation>
        <location evidence="1">Cell inner membrane</location>
        <topology evidence="1">Multi-pass membrane protein</topology>
    </subcellularLocation>
    <subcellularLocation>
        <location evidence="9">Cell membrane</location>
        <topology evidence="9">Multi-pass membrane protein</topology>
    </subcellularLocation>
</comment>
<dbReference type="Proteomes" id="UP000095597">
    <property type="component" value="Unassembled WGS sequence"/>
</dbReference>
<organism evidence="11 12">
    <name type="scientific">Dorea longicatena</name>
    <dbReference type="NCBI Taxonomy" id="88431"/>
    <lineage>
        <taxon>Bacteria</taxon>
        <taxon>Bacillati</taxon>
        <taxon>Bacillota</taxon>
        <taxon>Clostridia</taxon>
        <taxon>Lachnospirales</taxon>
        <taxon>Lachnospiraceae</taxon>
        <taxon>Dorea</taxon>
    </lineage>
</organism>
<evidence type="ECO:0000256" key="8">
    <source>
        <dbReference type="ARBA" id="ARBA00023136"/>
    </source>
</evidence>
<evidence type="ECO:0000256" key="7">
    <source>
        <dbReference type="ARBA" id="ARBA00022989"/>
    </source>
</evidence>
<name>A0A173RUE3_9FIRM</name>
<keyword evidence="4 9" id="KW-1003">Cell membrane</keyword>
<dbReference type="InterPro" id="IPR047817">
    <property type="entry name" value="ABC2_TM_bact-type"/>
</dbReference>
<dbReference type="PANTHER" id="PTHR30413:SF8">
    <property type="entry name" value="TRANSPORT PERMEASE PROTEIN"/>
    <property type="match status" value="1"/>
</dbReference>
<evidence type="ECO:0000313" key="12">
    <source>
        <dbReference type="Proteomes" id="UP000095597"/>
    </source>
</evidence>
<feature type="domain" description="ABC transmembrane type-2" evidence="10">
    <location>
        <begin position="32"/>
        <end position="250"/>
    </location>
</feature>
<dbReference type="RefSeq" id="WP_055213669.1">
    <property type="nucleotide sequence ID" value="NZ_CYXO01000003.1"/>
</dbReference>
<evidence type="ECO:0000256" key="9">
    <source>
        <dbReference type="RuleBase" id="RU361157"/>
    </source>
</evidence>
<protein>
    <recommendedName>
        <fullName evidence="9">Transport permease protein</fullName>
    </recommendedName>
</protein>
<dbReference type="AlphaFoldDB" id="A0A173RUE3"/>
<dbReference type="InterPro" id="IPR013525">
    <property type="entry name" value="ABC2_TM"/>
</dbReference>
<dbReference type="OrthoDB" id="9786910at2"/>
<evidence type="ECO:0000256" key="5">
    <source>
        <dbReference type="ARBA" id="ARBA00022519"/>
    </source>
</evidence>
<keyword evidence="3 9" id="KW-0813">Transport</keyword>
<evidence type="ECO:0000259" key="10">
    <source>
        <dbReference type="PROSITE" id="PS51012"/>
    </source>
</evidence>
<dbReference type="PRINTS" id="PR00164">
    <property type="entry name" value="ABC2TRNSPORT"/>
</dbReference>
<dbReference type="PROSITE" id="PS51012">
    <property type="entry name" value="ABC_TM2"/>
    <property type="match status" value="1"/>
</dbReference>
<gene>
    <name evidence="11" type="primary">kpsM</name>
    <name evidence="11" type="ORF">ERS852573_00661</name>
</gene>
<feature type="transmembrane region" description="Helical" evidence="9">
    <location>
        <begin position="226"/>
        <end position="248"/>
    </location>
</feature>
<feature type="transmembrane region" description="Helical" evidence="9">
    <location>
        <begin position="142"/>
        <end position="165"/>
    </location>
</feature>
<proteinExistence type="inferred from homology"/>
<comment type="similarity">
    <text evidence="2 9">Belongs to the ABC-2 integral membrane protein family.</text>
</comment>
<dbReference type="GO" id="GO:0015920">
    <property type="term" value="P:lipopolysaccharide transport"/>
    <property type="evidence" value="ECO:0007669"/>
    <property type="project" value="TreeGrafter"/>
</dbReference>
<evidence type="ECO:0000256" key="4">
    <source>
        <dbReference type="ARBA" id="ARBA00022475"/>
    </source>
</evidence>
<keyword evidence="7 9" id="KW-1133">Transmembrane helix</keyword>
<evidence type="ECO:0000256" key="3">
    <source>
        <dbReference type="ARBA" id="ARBA00022448"/>
    </source>
</evidence>
<evidence type="ECO:0000256" key="2">
    <source>
        <dbReference type="ARBA" id="ARBA00007783"/>
    </source>
</evidence>
<dbReference type="GO" id="GO:0043190">
    <property type="term" value="C:ATP-binding cassette (ABC) transporter complex"/>
    <property type="evidence" value="ECO:0007669"/>
    <property type="project" value="InterPro"/>
</dbReference>
<comment type="caution">
    <text evidence="9">Lacks conserved residue(s) required for the propagation of feature annotation.</text>
</comment>
<accession>A0A173RUE3</accession>
<evidence type="ECO:0000313" key="11">
    <source>
        <dbReference type="EMBL" id="CUM81610.1"/>
    </source>
</evidence>
<keyword evidence="8 9" id="KW-0472">Membrane</keyword>
<dbReference type="Pfam" id="PF01061">
    <property type="entry name" value="ABC2_membrane"/>
    <property type="match status" value="1"/>
</dbReference>
<keyword evidence="6 9" id="KW-0812">Transmembrane</keyword>
<evidence type="ECO:0000256" key="6">
    <source>
        <dbReference type="ARBA" id="ARBA00022692"/>
    </source>
</evidence>
<feature type="transmembrane region" description="Helical" evidence="9">
    <location>
        <begin position="31"/>
        <end position="51"/>
    </location>
</feature>
<reference evidence="11 12" key="1">
    <citation type="submission" date="2015-09" db="EMBL/GenBank/DDBJ databases">
        <authorList>
            <consortium name="Pathogen Informatics"/>
        </authorList>
    </citation>
    <scope>NUCLEOTIDE SEQUENCE [LARGE SCALE GENOMIC DNA]</scope>
    <source>
        <strain evidence="11 12">2789STDY5834961</strain>
    </source>
</reference>
<feature type="transmembrane region" description="Helical" evidence="9">
    <location>
        <begin position="172"/>
        <end position="191"/>
    </location>
</feature>
<dbReference type="PANTHER" id="PTHR30413">
    <property type="entry name" value="INNER MEMBRANE TRANSPORT PERMEASE"/>
    <property type="match status" value="1"/>
</dbReference>
<sequence length="258" mass="29645">MSVYIENFKKFRPLLNELVSRDVKIKYRRSVLGVLWTLLNPLFMMIVLSVVFSNLFKFDIENFPLYLLSGQVIFNFFSDATNNSMGAIIMNGSLIKKVYVPKYLFVLSRVISSFINLMASFTALILVMLAMRVELHWTSLLAFIPLALLVAFSLGVGLILAAIVVKFRDIMHLYSVFITALMYMTPVIYPMSILPHWMKIVVYMNPITNYLVMFRNVMLNNRILSLWELVLGVVEAIVALVIGLVVFYKKQDSFILNI</sequence>
<feature type="transmembrane region" description="Helical" evidence="9">
    <location>
        <begin position="103"/>
        <end position="130"/>
    </location>
</feature>
<dbReference type="GO" id="GO:0140359">
    <property type="term" value="F:ABC-type transporter activity"/>
    <property type="evidence" value="ECO:0007669"/>
    <property type="project" value="InterPro"/>
</dbReference>
<dbReference type="InterPro" id="IPR000412">
    <property type="entry name" value="ABC_2_transport"/>
</dbReference>
<evidence type="ECO:0000256" key="1">
    <source>
        <dbReference type="ARBA" id="ARBA00004429"/>
    </source>
</evidence>
<dbReference type="EMBL" id="CYXO01000003">
    <property type="protein sequence ID" value="CUM81610.1"/>
    <property type="molecule type" value="Genomic_DNA"/>
</dbReference>